<gene>
    <name evidence="1" type="ORF">AAX29_00863</name>
    <name evidence="2" type="ORF">FE246_01445</name>
</gene>
<evidence type="ECO:0000313" key="1">
    <source>
        <dbReference type="EMBL" id="OCL99813.1"/>
    </source>
</evidence>
<protein>
    <recommendedName>
        <fullName evidence="5">DUF177 domain-containing protein</fullName>
    </recommendedName>
</protein>
<dbReference type="EMBL" id="LCUJ01000002">
    <property type="protein sequence ID" value="OCL99813.1"/>
    <property type="molecule type" value="Genomic_DNA"/>
</dbReference>
<organism evidence="1 3">
    <name type="scientific">Aliarcobacter thereius</name>
    <dbReference type="NCBI Taxonomy" id="544718"/>
    <lineage>
        <taxon>Bacteria</taxon>
        <taxon>Pseudomonadati</taxon>
        <taxon>Campylobacterota</taxon>
        <taxon>Epsilonproteobacteria</taxon>
        <taxon>Campylobacterales</taxon>
        <taxon>Arcobacteraceae</taxon>
        <taxon>Aliarcobacter</taxon>
    </lineage>
</organism>
<dbReference type="EMBL" id="VBUF01000001">
    <property type="protein sequence ID" value="TLS73177.1"/>
    <property type="molecule type" value="Genomic_DNA"/>
</dbReference>
<dbReference type="OrthoDB" id="5361472at2"/>
<dbReference type="RefSeq" id="WP_066180986.1">
    <property type="nucleotide sequence ID" value="NZ_LCUJ01000002.1"/>
</dbReference>
<evidence type="ECO:0000313" key="3">
    <source>
        <dbReference type="Proteomes" id="UP000093281"/>
    </source>
</evidence>
<evidence type="ECO:0000313" key="2">
    <source>
        <dbReference type="EMBL" id="TLS73177.1"/>
    </source>
</evidence>
<dbReference type="AlphaFoldDB" id="A0A1C0B8B1"/>
<dbReference type="Proteomes" id="UP000308001">
    <property type="component" value="Unassembled WGS sequence"/>
</dbReference>
<reference evidence="1" key="1">
    <citation type="submission" date="2015-05" db="EMBL/GenBank/DDBJ databases">
        <authorList>
            <person name="Wang D.B."/>
            <person name="Wang M."/>
        </authorList>
    </citation>
    <scope>NUCLEOTIDE SEQUENCE [LARGE SCALE GENOMIC DNA]</scope>
    <source>
        <strain evidence="1">DU22</strain>
    </source>
</reference>
<evidence type="ECO:0000313" key="4">
    <source>
        <dbReference type="Proteomes" id="UP000308001"/>
    </source>
</evidence>
<evidence type="ECO:0008006" key="5">
    <source>
        <dbReference type="Google" id="ProtNLM"/>
    </source>
</evidence>
<reference evidence="3" key="2">
    <citation type="submission" date="2015-05" db="EMBL/GenBank/DDBJ databases">
        <authorList>
            <person name="Rovetto F."/>
            <person name="Cocolin L."/>
            <person name="Illeghems K."/>
            <person name="Van Nieuwerburgh F."/>
            <person name="Houf K."/>
        </authorList>
    </citation>
    <scope>NUCLEOTIDE SEQUENCE [LARGE SCALE GENOMIC DNA]</scope>
    <source>
        <strain evidence="3">DU22</strain>
    </source>
</reference>
<comment type="caution">
    <text evidence="1">The sequence shown here is derived from an EMBL/GenBank/DDBJ whole genome shotgun (WGS) entry which is preliminary data.</text>
</comment>
<name>A0A1C0B8B1_9BACT</name>
<dbReference type="PATRIC" id="fig|544718.43.peg.212"/>
<reference evidence="2 4" key="3">
    <citation type="submission" date="2019-05" db="EMBL/GenBank/DDBJ databases">
        <title>Arcobacter cibarius and Arcobacter thereius providing challenges in identification an antibiotic susceptibility and Quinolone resistance.</title>
        <authorList>
            <person name="Busch A."/>
            <person name="Hanel I."/>
            <person name="Hotzel H."/>
            <person name="Tomaso H."/>
        </authorList>
    </citation>
    <scope>NUCLEOTIDE SEQUENCE [LARGE SCALE GENOMIC DNA]</scope>
    <source>
        <strain evidence="2 4">17CS1191_2</strain>
    </source>
</reference>
<dbReference type="STRING" id="544718.AAX25_00216"/>
<accession>A0A1C0B8B1</accession>
<proteinExistence type="predicted"/>
<sequence length="124" mass="14171">MKIEFKKVPQDKKELNTSFDSVKIEGTFCRISSTLVKIEAKLKGEITVDCSRCPNELKINLNEELNLLISNGIFKGIEDDFLVIEVDEVIDFDSIIESEINSIKSDYYLCNSCENSSTIFEQEF</sequence>
<dbReference type="Proteomes" id="UP000093281">
    <property type="component" value="Unassembled WGS sequence"/>
</dbReference>